<reference evidence="1" key="1">
    <citation type="submission" date="2020-11" db="EMBL/GenBank/DDBJ databases">
        <authorList>
            <person name="Tran Van P."/>
        </authorList>
    </citation>
    <scope>NUCLEOTIDE SEQUENCE</scope>
</reference>
<protein>
    <submittedName>
        <fullName evidence="1">(California timema) hypothetical protein</fullName>
    </submittedName>
</protein>
<gene>
    <name evidence="1" type="ORF">TCMB3V08_LOCUS6897</name>
</gene>
<sequence length="128" mass="15105">MLKNTFKNLFENYFKNYRSTINNRSNEKILPNSKMFENNGTFELIKKKNWRLLNAENKTYARVTCFRFAREDKTSSAILAVKMGRERLNWDHLFYSSSKGDQRASLVCFFGSSEYLLKKKGFSSKTLL</sequence>
<dbReference type="AlphaFoldDB" id="A0A7R9J7S3"/>
<proteinExistence type="predicted"/>
<evidence type="ECO:0000313" key="1">
    <source>
        <dbReference type="EMBL" id="CAD7574279.1"/>
    </source>
</evidence>
<accession>A0A7R9J7S3</accession>
<dbReference type="EMBL" id="OE182229">
    <property type="protein sequence ID" value="CAD7574279.1"/>
    <property type="molecule type" value="Genomic_DNA"/>
</dbReference>
<organism evidence="1">
    <name type="scientific">Timema californicum</name>
    <name type="common">California timema</name>
    <name type="synonym">Walking stick</name>
    <dbReference type="NCBI Taxonomy" id="61474"/>
    <lineage>
        <taxon>Eukaryota</taxon>
        <taxon>Metazoa</taxon>
        <taxon>Ecdysozoa</taxon>
        <taxon>Arthropoda</taxon>
        <taxon>Hexapoda</taxon>
        <taxon>Insecta</taxon>
        <taxon>Pterygota</taxon>
        <taxon>Neoptera</taxon>
        <taxon>Polyneoptera</taxon>
        <taxon>Phasmatodea</taxon>
        <taxon>Timematodea</taxon>
        <taxon>Timematoidea</taxon>
        <taxon>Timematidae</taxon>
        <taxon>Timema</taxon>
    </lineage>
</organism>
<name>A0A7R9J7S3_TIMCA</name>